<dbReference type="RefSeq" id="WP_141608113.1">
    <property type="nucleotide sequence ID" value="NZ_VIGC02000001.1"/>
</dbReference>
<evidence type="ECO:0000313" key="4">
    <source>
        <dbReference type="Proteomes" id="UP000317371"/>
    </source>
</evidence>
<dbReference type="GO" id="GO:0015833">
    <property type="term" value="P:peptide transport"/>
    <property type="evidence" value="ECO:0007669"/>
    <property type="project" value="TreeGrafter"/>
</dbReference>
<accession>A0A540VMB1</accession>
<dbReference type="InterPro" id="IPR000914">
    <property type="entry name" value="SBP_5_dom"/>
</dbReference>
<dbReference type="PANTHER" id="PTHR30290">
    <property type="entry name" value="PERIPLASMIC BINDING COMPONENT OF ABC TRANSPORTER"/>
    <property type="match status" value="1"/>
</dbReference>
<dbReference type="PANTHER" id="PTHR30290:SF62">
    <property type="entry name" value="OLIGOPEPTIDE ABC TRANSPORTER, PERIPLASMIC OLIGOPEPTIDE-BINDING PROTEIN"/>
    <property type="match status" value="1"/>
</dbReference>
<dbReference type="Proteomes" id="UP000317371">
    <property type="component" value="Unassembled WGS sequence"/>
</dbReference>
<dbReference type="InParanoid" id="A0A540VMB1"/>
<dbReference type="CDD" id="cd08500">
    <property type="entry name" value="PBP2_NikA_DppA_OppA_like_4"/>
    <property type="match status" value="1"/>
</dbReference>
<dbReference type="OrthoDB" id="3720945at2"/>
<organism evidence="3 4">
    <name type="scientific">Litorilinea aerophila</name>
    <dbReference type="NCBI Taxonomy" id="1204385"/>
    <lineage>
        <taxon>Bacteria</taxon>
        <taxon>Bacillati</taxon>
        <taxon>Chloroflexota</taxon>
        <taxon>Caldilineae</taxon>
        <taxon>Caldilineales</taxon>
        <taxon>Caldilineaceae</taxon>
        <taxon>Litorilinea</taxon>
    </lineage>
</organism>
<keyword evidence="4" id="KW-1185">Reference proteome</keyword>
<reference evidence="3 4" key="1">
    <citation type="submission" date="2019-06" db="EMBL/GenBank/DDBJ databases">
        <title>Genome sequence of Litorilinea aerophila BAA-2444.</title>
        <authorList>
            <person name="Maclea K.S."/>
            <person name="Maurais E.G."/>
            <person name="Iannazzi L.C."/>
        </authorList>
    </citation>
    <scope>NUCLEOTIDE SEQUENCE [LARGE SCALE GENOMIC DNA]</scope>
    <source>
        <strain evidence="3 4">ATCC BAA-2444</strain>
    </source>
</reference>
<dbReference type="SUPFAM" id="SSF53850">
    <property type="entry name" value="Periplasmic binding protein-like II"/>
    <property type="match status" value="1"/>
</dbReference>
<evidence type="ECO:0000313" key="3">
    <source>
        <dbReference type="EMBL" id="TQE97900.1"/>
    </source>
</evidence>
<comment type="caution">
    <text evidence="3">The sequence shown here is derived from an EMBL/GenBank/DDBJ whole genome shotgun (WGS) entry which is preliminary data.</text>
</comment>
<feature type="domain" description="Solute-binding protein family 5" evidence="2">
    <location>
        <begin position="173"/>
        <end position="598"/>
    </location>
</feature>
<dbReference type="Pfam" id="PF00496">
    <property type="entry name" value="SBP_bac_5"/>
    <property type="match status" value="1"/>
</dbReference>
<gene>
    <name evidence="3" type="ORF">FKZ61_00545</name>
</gene>
<dbReference type="InterPro" id="IPR039424">
    <property type="entry name" value="SBP_5"/>
</dbReference>
<protein>
    <submittedName>
        <fullName evidence="3">ABC transporter substrate-binding protein</fullName>
    </submittedName>
</protein>
<dbReference type="AlphaFoldDB" id="A0A540VMB1"/>
<feature type="compositionally biased region" description="Low complexity" evidence="1">
    <location>
        <begin position="38"/>
        <end position="72"/>
    </location>
</feature>
<sequence length="715" mass="81270">MSYAHRTWPSWPSSKTWYRFLPPVLLVLTLLFTACDSSSEPSSEPAPAEAPAAEAPAAPAAAEPQAAQQPASVDDYLAQREQCTWDTPCWPEIVDTIPTSFQEAPMLAERVQAGELPPVEERLPKEPLVIQPAEMIGQYGGTLRRAFTGPGDRQNVERWVNDYGIFWNTGANELRPRVIKSWEANEDASEWTFYLREGMKWSDGAPYTADDYLFWYEHILTNELLVPTQPWYMRWGGETAVFEKVDGYTFKIKFAQPFPSWLETMSTSSVAGHFHQGRNGGGLVAPRHYLEQFHPDFVGEEEANQIAQDAGYENWHLHFLAKNDAAMNPELPVITPWKPVTRIADSEYILERNPYYIGVDTEGNQLPYFDRISLELVEELEVLNLRAIAGNYTVQGRHIDFAKLPVIRENEEAGGYFVDFWGSSTRHPVAVYINMDWQGDPEIAEYTVGSLEFRKALSLAIERSELNETFFLGVGTEASLCPANTPPFFNSDRWDREFGRFDPDEANQILDSIGLDQRDSEGFRLLPSGKRLTLRIDAVSGAFLPYPEIGERIAQMWAQNIGIQLLINPVERSLWIERSEANEPMMSLFETGEWNPEVLPRLIPGTRWAPLATAWGNTPNPDPAEYDGPEWIKAQILKHWEAIQEPDPEKRRALYIEGTEIMCDNQPLLGVVVNVPVYTTLIKKNVRNVPKPMEWVVYAQTPGNGYPEQFFMIQE</sequence>
<feature type="region of interest" description="Disordered" evidence="1">
    <location>
        <begin position="38"/>
        <end position="73"/>
    </location>
</feature>
<dbReference type="PROSITE" id="PS51257">
    <property type="entry name" value="PROKAR_LIPOPROTEIN"/>
    <property type="match status" value="1"/>
</dbReference>
<dbReference type="Gene3D" id="3.40.190.10">
    <property type="entry name" value="Periplasmic binding protein-like II"/>
    <property type="match status" value="1"/>
</dbReference>
<name>A0A540VMB1_9CHLR</name>
<evidence type="ECO:0000259" key="2">
    <source>
        <dbReference type="Pfam" id="PF00496"/>
    </source>
</evidence>
<dbReference type="GO" id="GO:1904680">
    <property type="term" value="F:peptide transmembrane transporter activity"/>
    <property type="evidence" value="ECO:0007669"/>
    <property type="project" value="TreeGrafter"/>
</dbReference>
<dbReference type="Gene3D" id="3.10.105.10">
    <property type="entry name" value="Dipeptide-binding Protein, Domain 3"/>
    <property type="match status" value="1"/>
</dbReference>
<evidence type="ECO:0000256" key="1">
    <source>
        <dbReference type="SAM" id="MobiDB-lite"/>
    </source>
</evidence>
<dbReference type="EMBL" id="VIGC01000001">
    <property type="protein sequence ID" value="TQE97900.1"/>
    <property type="molecule type" value="Genomic_DNA"/>
</dbReference>
<proteinExistence type="predicted"/>